<comment type="caution">
    <text evidence="3">The sequence shown here is derived from an EMBL/GenBank/DDBJ whole genome shotgun (WGS) entry which is preliminary data.</text>
</comment>
<gene>
    <name evidence="4" type="ORF">BVE84_01350</name>
    <name evidence="3" type="ORF">BVE86_00040</name>
</gene>
<dbReference type="RefSeq" id="WP_076995292.1">
    <property type="nucleotide sequence ID" value="NZ_MSPR01000002.1"/>
</dbReference>
<keyword evidence="1" id="KW-0472">Membrane</keyword>
<feature type="transmembrane region" description="Helical" evidence="1">
    <location>
        <begin position="112"/>
        <end position="130"/>
    </location>
</feature>
<dbReference type="EMBL" id="MSPT01000001">
    <property type="protein sequence ID" value="ONK29455.1"/>
    <property type="molecule type" value="Genomic_DNA"/>
</dbReference>
<evidence type="ECO:0000313" key="6">
    <source>
        <dbReference type="Proteomes" id="UP000188946"/>
    </source>
</evidence>
<dbReference type="Proteomes" id="UP000188600">
    <property type="component" value="Unassembled WGS sequence"/>
</dbReference>
<reference evidence="5 6" key="1">
    <citation type="submission" date="2016-12" db="EMBL/GenBank/DDBJ databases">
        <authorList>
            <person name="Gulvik C.A."/>
        </authorList>
    </citation>
    <scope>NUCLEOTIDE SEQUENCE [LARGE SCALE GENOMIC DNA]</scope>
    <source>
        <strain evidence="4 6">12-5202</strain>
        <strain evidence="3 5">12-5291</strain>
    </source>
</reference>
<keyword evidence="1" id="KW-1133">Transmembrane helix</keyword>
<feature type="transmembrane region" description="Helical" evidence="1">
    <location>
        <begin position="51"/>
        <end position="73"/>
    </location>
</feature>
<sequence length="200" mass="22484">MKKIDWRMLVATSSIFLIPLVLILIYYRQSPEILQTHFGMNNQANGMSSKWVSLVLTPMLVFLSHIFLCLVLDITKNGQIPVVKVVKWLVPILTTLVIVTILGYNLGYQLDIRRLVVAFLAGMYLMMGNYMPKDVAGISSPQTVTDRKKSAYLFIGGALALLLSLFFAPVVSLIVGLTFILLFVIWSIRVWVKGYKITGK</sequence>
<dbReference type="AlphaFoldDB" id="A0AB36JUR2"/>
<evidence type="ECO:0000259" key="2">
    <source>
        <dbReference type="Pfam" id="PF07853"/>
    </source>
</evidence>
<proteinExistence type="predicted"/>
<accession>A0AB36JUR2</accession>
<evidence type="ECO:0000313" key="4">
    <source>
        <dbReference type="EMBL" id="ONK30740.1"/>
    </source>
</evidence>
<dbReference type="EMBL" id="MSPR01000002">
    <property type="protein sequence ID" value="ONK30740.1"/>
    <property type="molecule type" value="Genomic_DNA"/>
</dbReference>
<evidence type="ECO:0000313" key="3">
    <source>
        <dbReference type="EMBL" id="ONK29455.1"/>
    </source>
</evidence>
<evidence type="ECO:0000256" key="1">
    <source>
        <dbReference type="SAM" id="Phobius"/>
    </source>
</evidence>
<feature type="transmembrane region" description="Helical" evidence="1">
    <location>
        <begin position="151"/>
        <end position="168"/>
    </location>
</feature>
<feature type="domain" description="DUF1648" evidence="2">
    <location>
        <begin position="15"/>
        <end position="60"/>
    </location>
</feature>
<organism evidence="3 5">
    <name type="scientific">Streptococcus azizii</name>
    <dbReference type="NCBI Taxonomy" id="1579424"/>
    <lineage>
        <taxon>Bacteria</taxon>
        <taxon>Bacillati</taxon>
        <taxon>Bacillota</taxon>
        <taxon>Bacilli</taxon>
        <taxon>Lactobacillales</taxon>
        <taxon>Streptococcaceae</taxon>
        <taxon>Streptococcus</taxon>
    </lineage>
</organism>
<feature type="transmembrane region" description="Helical" evidence="1">
    <location>
        <begin position="85"/>
        <end position="106"/>
    </location>
</feature>
<protein>
    <recommendedName>
        <fullName evidence="2">DUF1648 domain-containing protein</fullName>
    </recommendedName>
</protein>
<evidence type="ECO:0000313" key="5">
    <source>
        <dbReference type="Proteomes" id="UP000188600"/>
    </source>
</evidence>
<keyword evidence="6" id="KW-1185">Reference proteome</keyword>
<name>A0AB36JUR2_9STRE</name>
<dbReference type="Pfam" id="PF07853">
    <property type="entry name" value="DUF1648"/>
    <property type="match status" value="1"/>
</dbReference>
<feature type="transmembrane region" description="Helical" evidence="1">
    <location>
        <begin position="7"/>
        <end position="27"/>
    </location>
</feature>
<dbReference type="InterPro" id="IPR012867">
    <property type="entry name" value="DUF1648"/>
</dbReference>
<keyword evidence="1" id="KW-0812">Transmembrane</keyword>
<dbReference type="Proteomes" id="UP000188946">
    <property type="component" value="Unassembled WGS sequence"/>
</dbReference>